<keyword evidence="5 9" id="KW-0812">Transmembrane</keyword>
<dbReference type="EMBL" id="UOGL01000224">
    <property type="protein sequence ID" value="VAX38567.1"/>
    <property type="molecule type" value="Genomic_DNA"/>
</dbReference>
<keyword evidence="6 9" id="KW-1133">Transmembrane helix</keyword>
<gene>
    <name evidence="10" type="ORF">MNBD_PLANCTO02-2277</name>
</gene>
<keyword evidence="4" id="KW-1003">Cell membrane</keyword>
<evidence type="ECO:0000256" key="6">
    <source>
        <dbReference type="ARBA" id="ARBA00022989"/>
    </source>
</evidence>
<organism evidence="10">
    <name type="scientific">hydrothermal vent metagenome</name>
    <dbReference type="NCBI Taxonomy" id="652676"/>
    <lineage>
        <taxon>unclassified sequences</taxon>
        <taxon>metagenomes</taxon>
        <taxon>ecological metagenomes</taxon>
    </lineage>
</organism>
<evidence type="ECO:0000256" key="9">
    <source>
        <dbReference type="SAM" id="Phobius"/>
    </source>
</evidence>
<dbReference type="PANTHER" id="PTHR34040">
    <property type="entry name" value="FLAGELLAR BIOSYNTHETIC PROTEIN FLIQ"/>
    <property type="match status" value="1"/>
</dbReference>
<keyword evidence="8" id="KW-0975">Bacterial flagellum</keyword>
<dbReference type="PRINTS" id="PR00952">
    <property type="entry name" value="TYPE3IMQPROT"/>
</dbReference>
<dbReference type="AlphaFoldDB" id="A0A3B1E684"/>
<evidence type="ECO:0000313" key="10">
    <source>
        <dbReference type="EMBL" id="VAX38567.1"/>
    </source>
</evidence>
<dbReference type="GO" id="GO:0044780">
    <property type="term" value="P:bacterial-type flagellum assembly"/>
    <property type="evidence" value="ECO:0007669"/>
    <property type="project" value="InterPro"/>
</dbReference>
<dbReference type="PANTHER" id="PTHR34040:SF2">
    <property type="entry name" value="FLAGELLAR BIOSYNTHETIC PROTEIN FLIQ"/>
    <property type="match status" value="1"/>
</dbReference>
<reference evidence="10" key="1">
    <citation type="submission" date="2018-06" db="EMBL/GenBank/DDBJ databases">
        <authorList>
            <person name="Zhirakovskaya E."/>
        </authorList>
    </citation>
    <scope>NUCLEOTIDE SEQUENCE</scope>
</reference>
<dbReference type="Pfam" id="PF01313">
    <property type="entry name" value="Bac_export_3"/>
    <property type="match status" value="1"/>
</dbReference>
<protein>
    <recommendedName>
        <fullName evidence="3">Flagellar biosynthetic protein FliQ</fullName>
    </recommendedName>
</protein>
<dbReference type="InterPro" id="IPR006305">
    <property type="entry name" value="FliQ"/>
</dbReference>
<evidence type="ECO:0000256" key="4">
    <source>
        <dbReference type="ARBA" id="ARBA00022475"/>
    </source>
</evidence>
<feature type="transmembrane region" description="Helical" evidence="9">
    <location>
        <begin position="51"/>
        <end position="70"/>
    </location>
</feature>
<proteinExistence type="predicted"/>
<dbReference type="NCBIfam" id="TIGR01402">
    <property type="entry name" value="fliQ"/>
    <property type="match status" value="1"/>
</dbReference>
<dbReference type="GO" id="GO:0009425">
    <property type="term" value="C:bacterial-type flagellum basal body"/>
    <property type="evidence" value="ECO:0007669"/>
    <property type="project" value="UniProtKB-SubCell"/>
</dbReference>
<keyword evidence="7 9" id="KW-0472">Membrane</keyword>
<dbReference type="InterPro" id="IPR002191">
    <property type="entry name" value="Bac_export_3"/>
</dbReference>
<dbReference type="GO" id="GO:0005886">
    <property type="term" value="C:plasma membrane"/>
    <property type="evidence" value="ECO:0007669"/>
    <property type="project" value="UniProtKB-SubCell"/>
</dbReference>
<evidence type="ECO:0000256" key="1">
    <source>
        <dbReference type="ARBA" id="ARBA00004117"/>
    </source>
</evidence>
<keyword evidence="10" id="KW-0969">Cilium</keyword>
<evidence type="ECO:0000256" key="7">
    <source>
        <dbReference type="ARBA" id="ARBA00023136"/>
    </source>
</evidence>
<accession>A0A3B1E684</accession>
<feature type="transmembrane region" description="Helical" evidence="9">
    <location>
        <begin position="12"/>
        <end position="39"/>
    </location>
</feature>
<keyword evidence="10" id="KW-0966">Cell projection</keyword>
<name>A0A3B1E684_9ZZZZ</name>
<evidence type="ECO:0000256" key="8">
    <source>
        <dbReference type="ARBA" id="ARBA00023143"/>
    </source>
</evidence>
<evidence type="ECO:0000256" key="3">
    <source>
        <dbReference type="ARBA" id="ARBA00021718"/>
    </source>
</evidence>
<comment type="subcellular location">
    <subcellularLocation>
        <location evidence="1">Bacterial flagellum basal body</location>
    </subcellularLocation>
    <subcellularLocation>
        <location evidence="2">Cell membrane</location>
        <topology evidence="2">Multi-pass membrane protein</topology>
    </subcellularLocation>
</comment>
<sequence length="88" mass="9865">MTVDYSIELSRNAVMMALTIGAPVLIAAVVVGLIVSILQAATQVQDQTVSFVPKIVIMLLTMLYFLPWVLQQMVDYTTELFQNIPRFM</sequence>
<keyword evidence="10" id="KW-0282">Flagellum</keyword>
<dbReference type="PIRSF" id="PIRSF004669">
    <property type="entry name" value="FliQ"/>
    <property type="match status" value="1"/>
</dbReference>
<evidence type="ECO:0000256" key="5">
    <source>
        <dbReference type="ARBA" id="ARBA00022692"/>
    </source>
</evidence>
<evidence type="ECO:0000256" key="2">
    <source>
        <dbReference type="ARBA" id="ARBA00004651"/>
    </source>
</evidence>
<dbReference type="GO" id="GO:0009306">
    <property type="term" value="P:protein secretion"/>
    <property type="evidence" value="ECO:0007669"/>
    <property type="project" value="InterPro"/>
</dbReference>